<feature type="compositionally biased region" description="Polar residues" evidence="1">
    <location>
        <begin position="1"/>
        <end position="23"/>
    </location>
</feature>
<feature type="compositionally biased region" description="Basic and acidic residues" evidence="1">
    <location>
        <begin position="24"/>
        <end position="35"/>
    </location>
</feature>
<evidence type="ECO:0000259" key="3">
    <source>
        <dbReference type="Pfam" id="PF25939"/>
    </source>
</evidence>
<dbReference type="Pfam" id="PF25939">
    <property type="entry name" value="DUF7982"/>
    <property type="match status" value="1"/>
</dbReference>
<keyword evidence="2" id="KW-0472">Membrane</keyword>
<proteinExistence type="predicted"/>
<evidence type="ECO:0000256" key="2">
    <source>
        <dbReference type="SAM" id="Phobius"/>
    </source>
</evidence>
<dbReference type="InterPro" id="IPR058288">
    <property type="entry name" value="DUF7982"/>
</dbReference>
<dbReference type="STRING" id="1514971.AUR64_14280"/>
<evidence type="ECO:0000313" key="5">
    <source>
        <dbReference type="Proteomes" id="UP000054387"/>
    </source>
</evidence>
<keyword evidence="2" id="KW-1133">Transmembrane helix</keyword>
<name>A0A0W1R6Z1_9EURY</name>
<dbReference type="EMBL" id="LOPU01000029">
    <property type="protein sequence ID" value="KTG08972.1"/>
    <property type="molecule type" value="Genomic_DNA"/>
</dbReference>
<organism evidence="4 5">
    <name type="scientific">Haloprofundus marisrubri</name>
    <dbReference type="NCBI Taxonomy" id="1514971"/>
    <lineage>
        <taxon>Archaea</taxon>
        <taxon>Methanobacteriati</taxon>
        <taxon>Methanobacteriota</taxon>
        <taxon>Stenosarchaea group</taxon>
        <taxon>Halobacteria</taxon>
        <taxon>Halobacteriales</taxon>
        <taxon>Haloferacaceae</taxon>
        <taxon>Haloprofundus</taxon>
    </lineage>
</organism>
<feature type="region of interest" description="Disordered" evidence="1">
    <location>
        <begin position="1"/>
        <end position="35"/>
    </location>
</feature>
<protein>
    <recommendedName>
        <fullName evidence="3">DUF7982 domain-containing protein</fullName>
    </recommendedName>
</protein>
<comment type="caution">
    <text evidence="4">The sequence shown here is derived from an EMBL/GenBank/DDBJ whole genome shotgun (WGS) entry which is preliminary data.</text>
</comment>
<accession>A0A0W1R6Z1</accession>
<feature type="transmembrane region" description="Helical" evidence="2">
    <location>
        <begin position="57"/>
        <end position="75"/>
    </location>
</feature>
<feature type="transmembrane region" description="Helical" evidence="2">
    <location>
        <begin position="81"/>
        <end position="99"/>
    </location>
</feature>
<keyword evidence="2" id="KW-0812">Transmembrane</keyword>
<dbReference type="Proteomes" id="UP000054387">
    <property type="component" value="Unassembled WGS sequence"/>
</dbReference>
<keyword evidence="5" id="KW-1185">Reference proteome</keyword>
<dbReference type="AlphaFoldDB" id="A0A0W1R6Z1"/>
<evidence type="ECO:0000313" key="4">
    <source>
        <dbReference type="EMBL" id="KTG08972.1"/>
    </source>
</evidence>
<reference evidence="4 5" key="1">
    <citation type="submission" date="2015-12" db="EMBL/GenBank/DDBJ databases">
        <title>Haloprofundus marisrubri gen. nov., sp. nov., an extremely halophilic archaeon isolated from the Discovery deep brine-seawater interface in the Red Sea.</title>
        <authorList>
            <person name="Zhang G."/>
            <person name="Stingl U."/>
            <person name="Rashid M."/>
        </authorList>
    </citation>
    <scope>NUCLEOTIDE SEQUENCE [LARGE SCALE GENOMIC DNA]</scope>
    <source>
        <strain evidence="4 5">SB9</strain>
    </source>
</reference>
<evidence type="ECO:0000256" key="1">
    <source>
        <dbReference type="SAM" id="MobiDB-lite"/>
    </source>
</evidence>
<sequence length="298" mass="32046">MSNSSLSQSEDSTARSAVDTAQSEEQRLRNERDTLQRENQRLRSAYHQAQQATHRRAAGGLAIVGALAAAASALFPSVANVLLALGGVGLFGAVLTYYLTPDKVVSADVTQRVYDTKATNEQSLVTELGLTGQTVYIPRSSNRDDAATDSVRLFVPQYSEYSIPAESALDSLFVATEADKARGISLVPSGIHLYREFHTSGRQSSGETGSVAESVDELVDAVLHMFELADTTETTVEAESGRVRVAFSSPTYSRADVLENPIASFLAVGLAQHLRRPVSTTVTATEDTLSVVCQWDIK</sequence>
<feature type="domain" description="DUF7982" evidence="3">
    <location>
        <begin position="26"/>
        <end position="295"/>
    </location>
</feature>
<gene>
    <name evidence="4" type="ORF">AUR64_14280</name>
</gene>